<dbReference type="AlphaFoldDB" id="A0A645H0H0"/>
<dbReference type="EMBL" id="VSSQ01083477">
    <property type="protein sequence ID" value="MPN31792.1"/>
    <property type="molecule type" value="Genomic_DNA"/>
</dbReference>
<comment type="caution">
    <text evidence="1">The sequence shown here is derived from an EMBL/GenBank/DDBJ whole genome shotgun (WGS) entry which is preliminary data.</text>
</comment>
<evidence type="ECO:0000313" key="1">
    <source>
        <dbReference type="EMBL" id="MPN31792.1"/>
    </source>
</evidence>
<proteinExistence type="predicted"/>
<organism evidence="1">
    <name type="scientific">bioreactor metagenome</name>
    <dbReference type="NCBI Taxonomy" id="1076179"/>
    <lineage>
        <taxon>unclassified sequences</taxon>
        <taxon>metagenomes</taxon>
        <taxon>ecological metagenomes</taxon>
    </lineage>
</organism>
<protein>
    <submittedName>
        <fullName evidence="1">Uncharacterized protein</fullName>
    </submittedName>
</protein>
<gene>
    <name evidence="1" type="ORF">SDC9_179267</name>
</gene>
<reference evidence="1" key="1">
    <citation type="submission" date="2019-08" db="EMBL/GenBank/DDBJ databases">
        <authorList>
            <person name="Kucharzyk K."/>
            <person name="Murdoch R.W."/>
            <person name="Higgins S."/>
            <person name="Loffler F."/>
        </authorList>
    </citation>
    <scope>NUCLEOTIDE SEQUENCE</scope>
</reference>
<sequence>MTARRRLRACRILLLIPLWDIRTTTRRSRSAAVRWMCSSGGESWMSRETGVRRVILWWSVRIRSSAWSATRMRTASLHSSICCRFPIFSVTRVSATRSWRGRIRRSRRLLLSSCWIMRRSRIIRCGRWMRTPASMWTRWRILFPARWCSRTGSAALRRSLRRSSTVPLTT</sequence>
<name>A0A645H0H0_9ZZZZ</name>
<accession>A0A645H0H0</accession>